<keyword evidence="2" id="KW-1133">Transmembrane helix</keyword>
<organism evidence="4 5">
    <name type="scientific">Tetrahymena thermophila (strain SB210)</name>
    <dbReference type="NCBI Taxonomy" id="312017"/>
    <lineage>
        <taxon>Eukaryota</taxon>
        <taxon>Sar</taxon>
        <taxon>Alveolata</taxon>
        <taxon>Ciliophora</taxon>
        <taxon>Intramacronucleata</taxon>
        <taxon>Oligohymenophorea</taxon>
        <taxon>Hymenostomatida</taxon>
        <taxon>Tetrahymenina</taxon>
        <taxon>Tetrahymenidae</taxon>
        <taxon>Tetrahymena</taxon>
    </lineage>
</organism>
<dbReference type="EMBL" id="GG662498">
    <property type="protein sequence ID" value="EWS72248.1"/>
    <property type="molecule type" value="Genomic_DNA"/>
</dbReference>
<evidence type="ECO:0000313" key="5">
    <source>
        <dbReference type="Proteomes" id="UP000009168"/>
    </source>
</evidence>
<dbReference type="Gene3D" id="1.10.287.630">
    <property type="entry name" value="Helix hairpin bin"/>
    <property type="match status" value="1"/>
</dbReference>
<dbReference type="GO" id="GO:0005886">
    <property type="term" value="C:plasma membrane"/>
    <property type="evidence" value="ECO:0007669"/>
    <property type="project" value="TreeGrafter"/>
</dbReference>
<reference evidence="5" key="1">
    <citation type="journal article" date="2006" name="PLoS Biol.">
        <title>Macronuclear genome sequence of the ciliate Tetrahymena thermophila, a model eukaryote.</title>
        <authorList>
            <person name="Eisen J.A."/>
            <person name="Coyne R.S."/>
            <person name="Wu M."/>
            <person name="Wu D."/>
            <person name="Thiagarajan M."/>
            <person name="Wortman J.R."/>
            <person name="Badger J.H."/>
            <person name="Ren Q."/>
            <person name="Amedeo P."/>
            <person name="Jones K.M."/>
            <person name="Tallon L.J."/>
            <person name="Delcher A.L."/>
            <person name="Salzberg S.L."/>
            <person name="Silva J.C."/>
            <person name="Haas B.J."/>
            <person name="Majoros W.H."/>
            <person name="Farzad M."/>
            <person name="Carlton J.M."/>
            <person name="Smith R.K. Jr."/>
            <person name="Garg J."/>
            <person name="Pearlman R.E."/>
            <person name="Karrer K.M."/>
            <person name="Sun L."/>
            <person name="Manning G."/>
            <person name="Elde N.C."/>
            <person name="Turkewitz A.P."/>
            <person name="Asai D.J."/>
            <person name="Wilkes D.E."/>
            <person name="Wang Y."/>
            <person name="Cai H."/>
            <person name="Collins K."/>
            <person name="Stewart B.A."/>
            <person name="Lee S.R."/>
            <person name="Wilamowska K."/>
            <person name="Weinberg Z."/>
            <person name="Ruzzo W.L."/>
            <person name="Wloga D."/>
            <person name="Gaertig J."/>
            <person name="Frankel J."/>
            <person name="Tsao C.-C."/>
            <person name="Gorovsky M.A."/>
            <person name="Keeling P.J."/>
            <person name="Waller R.F."/>
            <person name="Patron N.J."/>
            <person name="Cherry J.M."/>
            <person name="Stover N.A."/>
            <person name="Krieger C.J."/>
            <person name="del Toro C."/>
            <person name="Ryder H.F."/>
            <person name="Williamson S.C."/>
            <person name="Barbeau R.A."/>
            <person name="Hamilton E.P."/>
            <person name="Orias E."/>
        </authorList>
    </citation>
    <scope>NUCLEOTIDE SEQUENCE [LARGE SCALE GENOMIC DNA]</scope>
    <source>
        <strain evidence="5">SB210</strain>
    </source>
</reference>
<dbReference type="Gene3D" id="1.10.287.70">
    <property type="match status" value="1"/>
</dbReference>
<dbReference type="CDD" id="cd00038">
    <property type="entry name" value="CAP_ED"/>
    <property type="match status" value="1"/>
</dbReference>
<dbReference type="SUPFAM" id="SSF81324">
    <property type="entry name" value="Voltage-gated potassium channels"/>
    <property type="match status" value="1"/>
</dbReference>
<feature type="transmembrane region" description="Helical" evidence="2">
    <location>
        <begin position="223"/>
        <end position="246"/>
    </location>
</feature>
<dbReference type="GO" id="GO:0042391">
    <property type="term" value="P:regulation of membrane potential"/>
    <property type="evidence" value="ECO:0007669"/>
    <property type="project" value="TreeGrafter"/>
</dbReference>
<dbReference type="PANTHER" id="PTHR10217">
    <property type="entry name" value="VOLTAGE AND LIGAND GATED POTASSIUM CHANNEL"/>
    <property type="match status" value="1"/>
</dbReference>
<dbReference type="OrthoDB" id="421226at2759"/>
<feature type="transmembrane region" description="Helical" evidence="2">
    <location>
        <begin position="105"/>
        <end position="128"/>
    </location>
</feature>
<feature type="compositionally biased region" description="Polar residues" evidence="1">
    <location>
        <begin position="1030"/>
        <end position="1048"/>
    </location>
</feature>
<dbReference type="PROSITE" id="PS50042">
    <property type="entry name" value="CNMP_BINDING_3"/>
    <property type="match status" value="1"/>
</dbReference>
<accession>W7X775</accession>
<dbReference type="RefSeq" id="XP_012655188.1">
    <property type="nucleotide sequence ID" value="XM_012799734.1"/>
</dbReference>
<evidence type="ECO:0000256" key="1">
    <source>
        <dbReference type="SAM" id="MobiDB-lite"/>
    </source>
</evidence>
<dbReference type="Pfam" id="PF07885">
    <property type="entry name" value="Ion_trans_2"/>
    <property type="match status" value="1"/>
</dbReference>
<dbReference type="GO" id="GO:0005249">
    <property type="term" value="F:voltage-gated potassium channel activity"/>
    <property type="evidence" value="ECO:0007669"/>
    <property type="project" value="TreeGrafter"/>
</dbReference>
<dbReference type="AlphaFoldDB" id="W7X775"/>
<dbReference type="PANTHER" id="PTHR10217:SF435">
    <property type="entry name" value="POTASSIUM VOLTAGE-GATED CHANNEL PROTEIN EAG"/>
    <property type="match status" value="1"/>
</dbReference>
<dbReference type="SMART" id="SM00100">
    <property type="entry name" value="cNMP"/>
    <property type="match status" value="1"/>
</dbReference>
<dbReference type="InterPro" id="IPR050818">
    <property type="entry name" value="KCNH_animal-type"/>
</dbReference>
<keyword evidence="2" id="KW-0812">Transmembrane</keyword>
<dbReference type="InterPro" id="IPR000595">
    <property type="entry name" value="cNMP-bd_dom"/>
</dbReference>
<dbReference type="KEGG" id="tet:TTHERM_000312839"/>
<protein>
    <submittedName>
        <fullName evidence="4">Cation channel family protein</fullName>
    </submittedName>
</protein>
<feature type="region of interest" description="Disordered" evidence="1">
    <location>
        <begin position="1060"/>
        <end position="1101"/>
    </location>
</feature>
<evidence type="ECO:0000313" key="4">
    <source>
        <dbReference type="EMBL" id="EWS72248.1"/>
    </source>
</evidence>
<dbReference type="InterPro" id="IPR014710">
    <property type="entry name" value="RmlC-like_jellyroll"/>
</dbReference>
<feature type="compositionally biased region" description="Basic and acidic residues" evidence="1">
    <location>
        <begin position="1075"/>
        <end position="1085"/>
    </location>
</feature>
<evidence type="ECO:0000256" key="2">
    <source>
        <dbReference type="SAM" id="Phobius"/>
    </source>
</evidence>
<evidence type="ECO:0000259" key="3">
    <source>
        <dbReference type="PROSITE" id="PS50042"/>
    </source>
</evidence>
<gene>
    <name evidence="4" type="ORF">TTHERM_000312839</name>
</gene>
<dbReference type="GeneID" id="24438374"/>
<feature type="transmembrane region" description="Helical" evidence="2">
    <location>
        <begin position="140"/>
        <end position="163"/>
    </location>
</feature>
<keyword evidence="2" id="KW-0472">Membrane</keyword>
<dbReference type="InParanoid" id="W7X775"/>
<proteinExistence type="predicted"/>
<name>W7X775_TETTS</name>
<dbReference type="InterPro" id="IPR018490">
    <property type="entry name" value="cNMP-bd_dom_sf"/>
</dbReference>
<dbReference type="SUPFAM" id="SSF51206">
    <property type="entry name" value="cAMP-binding domain-like"/>
    <property type="match status" value="1"/>
</dbReference>
<dbReference type="Pfam" id="PF00027">
    <property type="entry name" value="cNMP_binding"/>
    <property type="match status" value="1"/>
</dbReference>
<feature type="compositionally biased region" description="Low complexity" evidence="1">
    <location>
        <begin position="1060"/>
        <end position="1074"/>
    </location>
</feature>
<feature type="region of interest" description="Disordered" evidence="1">
    <location>
        <begin position="1023"/>
        <end position="1048"/>
    </location>
</feature>
<keyword evidence="5" id="KW-1185">Reference proteome</keyword>
<feature type="domain" description="Cyclic nucleotide-binding" evidence="3">
    <location>
        <begin position="404"/>
        <end position="514"/>
    </location>
</feature>
<dbReference type="Proteomes" id="UP000009168">
    <property type="component" value="Unassembled WGS sequence"/>
</dbReference>
<sequence length="1161" mass="136310">MTLKTKEKIQNDNNISNSKRDLKQALQSIKIKQKIGNIVDKTAIRRLQKLKKENFRMLNDAAIILQDKQSSKNEIEYLVDKNDLSFLEKLDQLFPPFNPCSRIKLLWDVIQMFFSICIIFIVPIHLIFEIDLMVLVSPYVVYTIIPLSLMVDIFVNLNTACFLKGTLTNNRKIIFKNYLRQDFKFITLTCFYKVYQFNRVFKRVEDEFPLSTQTSNIISLVKLFLSIILNLHISALAWLIIGFIQIKQGETNTWMNAASIANSEWHVQYIYSYYFSTVTMITVGYGDISPHTIAEKILSIINMMIACGQFAYSVNSIGNIFEQFFRLDNEIQANMKIINRYMTNKTISKNLQYQVREYLEYYWKQEKSNNTDLEVKILNQLSHKLKETLLMEANKIALRESPIFSKNFSEQIIQKTVPLIKEIRCTPEEIIYLKGDQDDFAIYFIEKGQVEAFTYQRTPFNKKMKTINSLYTIGKGDFFGEYSFFTGEPRDINIRSLEFTTLLKIKRADLVTLLKDSPDDFEIFCMIRDSATFNSEKSSIMSKCQCCNEFEHSISYCPLIHNVPNKFNIIRLHSTGRDQPREKIKRRRDKKKENTYFHNYDYQVRMEDFVNDNMEEIRAYFRKYFIEMVRIDSNDSIPSSDIFEEYGDDEEEEELEDCDQEDFIDPQNQVSKKSQLFLNLAQRSNPLNINNQLQNLALSTSNHSQKIVIGLDQKMVSQQSKDLEAHNQNQENQKKGQVSSEDKLVSSSKNILAEEEKINTSDQQNVIIPSSITRKQSRHNTINTKKMSKIHNNRSESIFSIQKKHRGSSINSIAQSIFDIIRERNIDPLETILELMKLNQNQYLGGNPNHQFNKQPSLGNPNQHLQQQQSNLFGQANTNQRDNLIKKQTYQSEQDKQREQSPINMMFQSQNQQQQNFQEPIDDTARNYKFYYPQHNLSNIIENVLEKRRQKREEEKKRIELIFQKQLLQNINIKPRAKTGQVKVVQIANRSYKRPLNRISSDIRKLDKIQKLMSFKLNTKSKSINEEDGQSSCSSETSKIENSSQASKNRFSVLKQQNQEQFKENQSNSQIQDNQSKKDYLKRDPTIQLNQEDKQNDEDIEQDDQMYVQPIQKEFKIYNSFFQTKYSKCNDTCDLDSIKLNFGQQSESVSMHKLKFSNENI</sequence>
<dbReference type="InterPro" id="IPR013099">
    <property type="entry name" value="K_chnl_dom"/>
</dbReference>
<dbReference type="Gene3D" id="2.60.120.10">
    <property type="entry name" value="Jelly Rolls"/>
    <property type="match status" value="1"/>
</dbReference>
<feature type="region of interest" description="Disordered" evidence="1">
    <location>
        <begin position="718"/>
        <end position="746"/>
    </location>
</feature>